<reference evidence="3" key="1">
    <citation type="journal article" date="2010" name="Genome Res.">
        <title>Population genomic sequencing of Coccidioides fungi reveals recent hybridization and transposon control.</title>
        <authorList>
            <person name="Neafsey D.E."/>
            <person name="Barker B.M."/>
            <person name="Sharpton T.J."/>
            <person name="Stajich J.E."/>
            <person name="Park D.J."/>
            <person name="Whiston E."/>
            <person name="Hung C.-Y."/>
            <person name="McMahan C."/>
            <person name="White J."/>
            <person name="Sykes S."/>
            <person name="Heiman D."/>
            <person name="Young S."/>
            <person name="Zeng Q."/>
            <person name="Abouelleil A."/>
            <person name="Aftuck L."/>
            <person name="Bessette D."/>
            <person name="Brown A."/>
            <person name="FitzGerald M."/>
            <person name="Lui A."/>
            <person name="Macdonald J.P."/>
            <person name="Priest M."/>
            <person name="Orbach M.J."/>
            <person name="Galgiani J.N."/>
            <person name="Kirkland T.N."/>
            <person name="Cole G.T."/>
            <person name="Birren B.W."/>
            <person name="Henn M.R."/>
            <person name="Taylor J.W."/>
            <person name="Rounsley S.D."/>
        </authorList>
    </citation>
    <scope>NUCLEOTIDE SEQUENCE [LARGE SCALE GENOMIC DNA]</scope>
    <source>
        <strain evidence="3">RMSCC 2394</strain>
    </source>
</reference>
<feature type="transmembrane region" description="Helical" evidence="1">
    <location>
        <begin position="27"/>
        <end position="50"/>
    </location>
</feature>
<evidence type="ECO:0000313" key="2">
    <source>
        <dbReference type="EMBL" id="KMP06816.1"/>
    </source>
</evidence>
<dbReference type="EMBL" id="DS028096">
    <property type="protein sequence ID" value="KMP06816.1"/>
    <property type="molecule type" value="Genomic_DNA"/>
</dbReference>
<protein>
    <submittedName>
        <fullName evidence="2">Uncharacterized protein</fullName>
    </submittedName>
</protein>
<keyword evidence="1" id="KW-0472">Membrane</keyword>
<gene>
    <name evidence="2" type="ORF">CIRG_06497</name>
</gene>
<name>A0A0J6YDP3_COCIT</name>
<evidence type="ECO:0000313" key="3">
    <source>
        <dbReference type="Proteomes" id="UP000054565"/>
    </source>
</evidence>
<proteinExistence type="predicted"/>
<evidence type="ECO:0000256" key="1">
    <source>
        <dbReference type="SAM" id="Phobius"/>
    </source>
</evidence>
<keyword evidence="1" id="KW-1133">Transmembrane helix</keyword>
<dbReference type="AlphaFoldDB" id="A0A0J6YDP3"/>
<organism evidence="2 3">
    <name type="scientific">Coccidioides immitis RMSCC 2394</name>
    <dbReference type="NCBI Taxonomy" id="404692"/>
    <lineage>
        <taxon>Eukaryota</taxon>
        <taxon>Fungi</taxon>
        <taxon>Dikarya</taxon>
        <taxon>Ascomycota</taxon>
        <taxon>Pezizomycotina</taxon>
        <taxon>Eurotiomycetes</taxon>
        <taxon>Eurotiomycetidae</taxon>
        <taxon>Onygenales</taxon>
        <taxon>Onygenaceae</taxon>
        <taxon>Coccidioides</taxon>
    </lineage>
</organism>
<keyword evidence="1" id="KW-0812">Transmembrane</keyword>
<dbReference type="Proteomes" id="UP000054565">
    <property type="component" value="Unassembled WGS sequence"/>
</dbReference>
<accession>A0A0J6YDP3</accession>
<sequence length="113" mass="12827">MVSEVLSHHSTATNGSTVAPMQHRNNALGGFIVFRIQLNFSLPIEGSLIIQLRKRKRRRICSLHGYNDSWIKFPVGSEWNIHHARDDDATVDYILQHMAQNNPSRPRNGPGDL</sequence>